<dbReference type="InterPro" id="IPR000626">
    <property type="entry name" value="Ubiquitin-like_dom"/>
</dbReference>
<keyword evidence="4" id="KW-0539">Nucleus</keyword>
<dbReference type="EMBL" id="AYCK01013373">
    <property type="status" value="NOT_ANNOTATED_CDS"/>
    <property type="molecule type" value="Genomic_DNA"/>
</dbReference>
<dbReference type="Ensembl" id="ENSPFOT00000026651.1">
    <property type="protein sequence ID" value="ENSPFOP00000029918.1"/>
    <property type="gene ID" value="ENSPFOG00000003571.2"/>
</dbReference>
<accession>A0A096MES7</accession>
<comment type="subcellular location">
    <subcellularLocation>
        <location evidence="1">Cytoplasm</location>
        <location evidence="1">Cytosol</location>
    </subcellularLocation>
    <subcellularLocation>
        <location evidence="2">Nucleus</location>
        <location evidence="2">Nucleolus</location>
    </subcellularLocation>
</comment>
<name>A0A096MES7_POEFO</name>
<keyword evidence="3" id="KW-0963">Cytoplasm</keyword>
<organism evidence="7 8">
    <name type="scientific">Poecilia formosa</name>
    <name type="common">Amazon molly</name>
    <name type="synonym">Limia formosa</name>
    <dbReference type="NCBI Taxonomy" id="48698"/>
    <lineage>
        <taxon>Eukaryota</taxon>
        <taxon>Metazoa</taxon>
        <taxon>Chordata</taxon>
        <taxon>Craniata</taxon>
        <taxon>Vertebrata</taxon>
        <taxon>Euteleostomi</taxon>
        <taxon>Actinopterygii</taxon>
        <taxon>Neopterygii</taxon>
        <taxon>Teleostei</taxon>
        <taxon>Neoteleostei</taxon>
        <taxon>Acanthomorphata</taxon>
        <taxon>Ovalentaria</taxon>
        <taxon>Atherinomorphae</taxon>
        <taxon>Cyprinodontiformes</taxon>
        <taxon>Poeciliidae</taxon>
        <taxon>Poeciliinae</taxon>
        <taxon>Poecilia</taxon>
    </lineage>
</organism>
<evidence type="ECO:0000256" key="5">
    <source>
        <dbReference type="SAM" id="MobiDB-lite"/>
    </source>
</evidence>
<dbReference type="FunFam" id="3.10.20.90:FF:000180">
    <property type="entry name" value="midnolin isoform X1"/>
    <property type="match status" value="1"/>
</dbReference>
<dbReference type="SUPFAM" id="SSF54236">
    <property type="entry name" value="Ubiquitin-like"/>
    <property type="match status" value="1"/>
</dbReference>
<dbReference type="GeneTree" id="ENSGT00510000049027"/>
<dbReference type="PROSITE" id="PS50053">
    <property type="entry name" value="UBIQUITIN_2"/>
    <property type="match status" value="1"/>
</dbReference>
<sequence>MDQHPSARSCTSRGTSSCEAVPAEPSMNLYIHSTTGTRFELSLPQEETVEGLKRRLSQRLKVPKERLALLHKETRLSSGKLQDLGISDGSKLTLVPTVEAGLMSQASRPEQSVMQALESLTETQVSDFLSGRSPLTLALRVGDHMMFVQLQLAAQQSGGPQLQHRHLISRGNTEAAAALPNTHHQPLPPMYHQSPSSPHCSPPTPPPHSPRPSHIPGGLFRSSSVSLPLNNCSKAKANCSTNSPGSGSSPSARSRKPGAIIESFVNHAPGVFSGTFSGTLHPNCQDSNGRPRRDIGTILQILNDLLSATRHYQGMPPSLTQLRYQTQCGSPTSPSPSPPPSPPVAGMTGLSAKATSVPAGSPPPTLHPLVQCQSQIRMCKPPGDRIRQTENRATRCKVERLQLLMQQKRLRRKARRDQRAPYQWLPNRKAGRSNSNSSMSSEGSLDLDFDDSVWKPDVKADLKSEFVMA</sequence>
<dbReference type="SMART" id="SM00213">
    <property type="entry name" value="UBQ"/>
    <property type="match status" value="1"/>
</dbReference>
<feature type="compositionally biased region" description="Pro residues" evidence="5">
    <location>
        <begin position="333"/>
        <end position="343"/>
    </location>
</feature>
<feature type="compositionally biased region" description="Pro residues" evidence="5">
    <location>
        <begin position="200"/>
        <end position="210"/>
    </location>
</feature>
<dbReference type="PANTHER" id="PTHR23010:SF1">
    <property type="entry name" value="MIDNOLIN"/>
    <property type="match status" value="1"/>
</dbReference>
<dbReference type="Proteomes" id="UP000028760">
    <property type="component" value="Unassembled WGS sequence"/>
</dbReference>
<dbReference type="Gene3D" id="3.10.20.90">
    <property type="entry name" value="Phosphatidylinositol 3-kinase Catalytic Subunit, Chain A, domain 1"/>
    <property type="match status" value="1"/>
</dbReference>
<proteinExistence type="predicted"/>
<dbReference type="EMBL" id="AYCK01013374">
    <property type="status" value="NOT_ANNOTATED_CDS"/>
    <property type="molecule type" value="Genomic_DNA"/>
</dbReference>
<feature type="domain" description="Ubiquitin-like" evidence="6">
    <location>
        <begin position="27"/>
        <end position="101"/>
    </location>
</feature>
<evidence type="ECO:0000313" key="7">
    <source>
        <dbReference type="Ensembl" id="ENSPFOP00000029918.1"/>
    </source>
</evidence>
<feature type="region of interest" description="Disordered" evidence="5">
    <location>
        <begin position="236"/>
        <end position="255"/>
    </location>
</feature>
<evidence type="ECO:0000259" key="6">
    <source>
        <dbReference type="PROSITE" id="PS50053"/>
    </source>
</evidence>
<reference evidence="7" key="3">
    <citation type="submission" date="2025-09" db="UniProtKB">
        <authorList>
            <consortium name="Ensembl"/>
        </authorList>
    </citation>
    <scope>IDENTIFICATION</scope>
</reference>
<protein>
    <submittedName>
        <fullName evidence="7">Midnolin</fullName>
    </submittedName>
</protein>
<dbReference type="GO" id="GO:0005730">
    <property type="term" value="C:nucleolus"/>
    <property type="evidence" value="ECO:0007669"/>
    <property type="project" value="UniProtKB-SubCell"/>
</dbReference>
<keyword evidence="8" id="KW-1185">Reference proteome</keyword>
<dbReference type="InterPro" id="IPR039336">
    <property type="entry name" value="Midnolin"/>
</dbReference>
<evidence type="ECO:0000256" key="1">
    <source>
        <dbReference type="ARBA" id="ARBA00004514"/>
    </source>
</evidence>
<reference evidence="7" key="2">
    <citation type="submission" date="2025-08" db="UniProtKB">
        <authorList>
            <consortium name="Ensembl"/>
        </authorList>
    </citation>
    <scope>IDENTIFICATION</scope>
</reference>
<feature type="region of interest" description="Disordered" evidence="5">
    <location>
        <begin position="180"/>
        <end position="220"/>
    </location>
</feature>
<evidence type="ECO:0000256" key="2">
    <source>
        <dbReference type="ARBA" id="ARBA00004604"/>
    </source>
</evidence>
<evidence type="ECO:0000313" key="8">
    <source>
        <dbReference type="Proteomes" id="UP000028760"/>
    </source>
</evidence>
<reference evidence="8" key="1">
    <citation type="submission" date="2013-10" db="EMBL/GenBank/DDBJ databases">
        <authorList>
            <person name="Schartl M."/>
            <person name="Warren W."/>
        </authorList>
    </citation>
    <scope>NUCLEOTIDE SEQUENCE [LARGE SCALE GENOMIC DNA]</scope>
    <source>
        <strain evidence="8">female</strain>
    </source>
</reference>
<feature type="region of interest" description="Disordered" evidence="5">
    <location>
        <begin position="409"/>
        <end position="451"/>
    </location>
</feature>
<evidence type="ECO:0000256" key="3">
    <source>
        <dbReference type="ARBA" id="ARBA00022490"/>
    </source>
</evidence>
<evidence type="ECO:0000256" key="4">
    <source>
        <dbReference type="ARBA" id="ARBA00023242"/>
    </source>
</evidence>
<dbReference type="CDD" id="cd01804">
    <property type="entry name" value="Ubl_midnolin"/>
    <property type="match status" value="1"/>
</dbReference>
<dbReference type="PANTHER" id="PTHR23010">
    <property type="entry name" value="MIDNOLIN"/>
    <property type="match status" value="1"/>
</dbReference>
<dbReference type="InterPro" id="IPR029071">
    <property type="entry name" value="Ubiquitin-like_domsf"/>
</dbReference>
<dbReference type="GO" id="GO:0005829">
    <property type="term" value="C:cytosol"/>
    <property type="evidence" value="ECO:0007669"/>
    <property type="project" value="UniProtKB-SubCell"/>
</dbReference>
<feature type="region of interest" description="Disordered" evidence="5">
    <location>
        <begin position="325"/>
        <end position="367"/>
    </location>
</feature>
<dbReference type="AlphaFoldDB" id="A0A096MES7"/>
<feature type="compositionally biased region" description="Low complexity" evidence="5">
    <location>
        <begin position="243"/>
        <end position="252"/>
    </location>
</feature>
<dbReference type="Pfam" id="PF00240">
    <property type="entry name" value="ubiquitin"/>
    <property type="match status" value="1"/>
</dbReference>